<dbReference type="SMART" id="SM00093">
    <property type="entry name" value="SERPIN"/>
    <property type="match status" value="1"/>
</dbReference>
<dbReference type="InterPro" id="IPR042178">
    <property type="entry name" value="Serpin_sf_1"/>
</dbReference>
<evidence type="ECO:0000256" key="2">
    <source>
        <dbReference type="ARBA" id="ARBA00006426"/>
    </source>
</evidence>
<dbReference type="SUPFAM" id="SSF56574">
    <property type="entry name" value="Serpins"/>
    <property type="match status" value="1"/>
</dbReference>
<evidence type="ECO:0000256" key="7">
    <source>
        <dbReference type="ARBA" id="ARBA00038828"/>
    </source>
</evidence>
<dbReference type="FunFam" id="2.10.310.10:FF:000001">
    <property type="entry name" value="Serpin family A member 1"/>
    <property type="match status" value="1"/>
</dbReference>
<evidence type="ECO:0000256" key="1">
    <source>
        <dbReference type="ARBA" id="ARBA00004496"/>
    </source>
</evidence>
<evidence type="ECO:0000256" key="8">
    <source>
        <dbReference type="ARBA" id="ARBA00039202"/>
    </source>
</evidence>
<feature type="domain" description="Serpin" evidence="9">
    <location>
        <begin position="113"/>
        <end position="518"/>
    </location>
</feature>
<dbReference type="FunFam" id="2.30.39.10:FF:000014">
    <property type="entry name" value="Serpin family B member 9"/>
    <property type="match status" value="1"/>
</dbReference>
<dbReference type="Gene3D" id="2.30.39.10">
    <property type="entry name" value="Alpha-1-antitrypsin, domain 1"/>
    <property type="match status" value="1"/>
</dbReference>
<dbReference type="PROSITE" id="PS00284">
    <property type="entry name" value="SERPIN"/>
    <property type="match status" value="1"/>
</dbReference>
<comment type="similarity">
    <text evidence="2">Belongs to the serpin family. Ov-serpin subfamily.</text>
</comment>
<evidence type="ECO:0000256" key="6">
    <source>
        <dbReference type="ARBA" id="ARBA00022990"/>
    </source>
</evidence>
<name>A0AAV2L7P3_KNICA</name>
<evidence type="ECO:0000256" key="3">
    <source>
        <dbReference type="ARBA" id="ARBA00022490"/>
    </source>
</evidence>
<keyword evidence="6" id="KW-0007">Acetylation</keyword>
<dbReference type="Gene3D" id="3.30.497.10">
    <property type="entry name" value="Antithrombin, subunit I, domain 2"/>
    <property type="match status" value="1"/>
</dbReference>
<keyword evidence="5" id="KW-0722">Serine protease inhibitor</keyword>
<dbReference type="GO" id="GO:0004867">
    <property type="term" value="F:serine-type endopeptidase inhibitor activity"/>
    <property type="evidence" value="ECO:0007669"/>
    <property type="project" value="UniProtKB-KW"/>
</dbReference>
<dbReference type="Proteomes" id="UP001497482">
    <property type="component" value="Chromosome 21"/>
</dbReference>
<comment type="subcellular location">
    <subcellularLocation>
        <location evidence="1">Cytoplasm</location>
    </subcellularLocation>
</comment>
<dbReference type="GO" id="GO:0005737">
    <property type="term" value="C:cytoplasm"/>
    <property type="evidence" value="ECO:0007669"/>
    <property type="project" value="UniProtKB-SubCell"/>
</dbReference>
<protein>
    <recommendedName>
        <fullName evidence="8">Serpin B6</fullName>
    </recommendedName>
</protein>
<proteinExistence type="inferred from homology"/>
<dbReference type="AlphaFoldDB" id="A0AAV2L7P3"/>
<dbReference type="InterPro" id="IPR036186">
    <property type="entry name" value="Serpin_sf"/>
</dbReference>
<dbReference type="Pfam" id="PF00079">
    <property type="entry name" value="Serpin"/>
    <property type="match status" value="1"/>
</dbReference>
<sequence>MSTNLNEQLDKDLRTCQWFSVQCDESVDSSSTAQLMVFIRMVFEDFSAKEELLTLTPLRTTTRGVDIYNAINFFCGEKSAAGEARVSNYRWCTGDDTMASETPLSKANTSFALNLFKVLSDNDRTSNVFFSPVSISSALAMVLLGAGGNTATQMSEVLCVKEAQKPPQGGAMQQMQMQIPQHLQQSLPQHLRTGCLKTKDLSDEVHSSFGSLLQLLNRADAPYALSVANRLYGEKTYQFVEDFLGGTRKHYNAELESVDFIGNSEEARVMINTWVEAQTQGKITDILANGVVDGLTKLVLVNAIYFKGNWNKHFNERSTRDYKFRINKNETKPVKMMHQKSKFPLRDISEASCQVIDLPYKGKELSMLVFLPNDIEDGSTGLEKLEEQLTYENFVEWTRPDMMDEVEVQVGFPRFKMEEKYDMKNVLTSMGMVDAFDMGKSDFSGMSPANDLFLSKVVHKAFVEVNEEGTEAAAATAAIMILHCAMRSAAFIADHPFLFFIRHNATNSVLFAGRYCSPE</sequence>
<evidence type="ECO:0000256" key="4">
    <source>
        <dbReference type="ARBA" id="ARBA00022690"/>
    </source>
</evidence>
<dbReference type="PANTHER" id="PTHR11461">
    <property type="entry name" value="SERINE PROTEASE INHIBITOR, SERPIN"/>
    <property type="match status" value="1"/>
</dbReference>
<evidence type="ECO:0000313" key="11">
    <source>
        <dbReference type="Proteomes" id="UP001497482"/>
    </source>
</evidence>
<dbReference type="EMBL" id="OZ035843">
    <property type="protein sequence ID" value="CAL1596613.1"/>
    <property type="molecule type" value="Genomic_DNA"/>
</dbReference>
<keyword evidence="3" id="KW-0963">Cytoplasm</keyword>
<evidence type="ECO:0000256" key="5">
    <source>
        <dbReference type="ARBA" id="ARBA00022900"/>
    </source>
</evidence>
<dbReference type="CDD" id="cd19956">
    <property type="entry name" value="serpinB"/>
    <property type="match status" value="1"/>
</dbReference>
<gene>
    <name evidence="10" type="ORF">KC01_LOCUS25268</name>
</gene>
<dbReference type="InterPro" id="IPR042185">
    <property type="entry name" value="Serpin_sf_2"/>
</dbReference>
<reference evidence="10 11" key="1">
    <citation type="submission" date="2024-04" db="EMBL/GenBank/DDBJ databases">
        <authorList>
            <person name="Waldvogel A.-M."/>
            <person name="Schoenle A."/>
        </authorList>
    </citation>
    <scope>NUCLEOTIDE SEQUENCE [LARGE SCALE GENOMIC DNA]</scope>
</reference>
<organism evidence="10 11">
    <name type="scientific">Knipowitschia caucasica</name>
    <name type="common">Caucasian dwarf goby</name>
    <name type="synonym">Pomatoschistus caucasicus</name>
    <dbReference type="NCBI Taxonomy" id="637954"/>
    <lineage>
        <taxon>Eukaryota</taxon>
        <taxon>Metazoa</taxon>
        <taxon>Chordata</taxon>
        <taxon>Craniata</taxon>
        <taxon>Vertebrata</taxon>
        <taxon>Euteleostomi</taxon>
        <taxon>Actinopterygii</taxon>
        <taxon>Neopterygii</taxon>
        <taxon>Teleostei</taxon>
        <taxon>Neoteleostei</taxon>
        <taxon>Acanthomorphata</taxon>
        <taxon>Gobiaria</taxon>
        <taxon>Gobiiformes</taxon>
        <taxon>Gobioidei</taxon>
        <taxon>Gobiidae</taxon>
        <taxon>Gobiinae</taxon>
        <taxon>Knipowitschia</taxon>
    </lineage>
</organism>
<keyword evidence="11" id="KW-1185">Reference proteome</keyword>
<evidence type="ECO:0000313" key="10">
    <source>
        <dbReference type="EMBL" id="CAL1596613.1"/>
    </source>
</evidence>
<dbReference type="InterPro" id="IPR023795">
    <property type="entry name" value="Serpin_CS"/>
</dbReference>
<dbReference type="InterPro" id="IPR023796">
    <property type="entry name" value="Serpin_dom"/>
</dbReference>
<evidence type="ECO:0000259" key="9">
    <source>
        <dbReference type="SMART" id="SM00093"/>
    </source>
</evidence>
<dbReference type="PANTHER" id="PTHR11461:SF204">
    <property type="entry name" value="SERPIN B6"/>
    <property type="match status" value="1"/>
</dbReference>
<dbReference type="InterPro" id="IPR000215">
    <property type="entry name" value="Serpin_fam"/>
</dbReference>
<keyword evidence="4" id="KW-0646">Protease inhibitor</keyword>
<accession>A0AAV2L7P3</accession>
<dbReference type="GO" id="GO:0005615">
    <property type="term" value="C:extracellular space"/>
    <property type="evidence" value="ECO:0007669"/>
    <property type="project" value="InterPro"/>
</dbReference>
<comment type="subunit">
    <text evidence="7">Forms a complex with the monomeric form of beta-tryptase.</text>
</comment>